<gene>
    <name evidence="2" type="ORF">BLNAU_20365</name>
</gene>
<evidence type="ECO:0000313" key="3">
    <source>
        <dbReference type="Proteomes" id="UP001281761"/>
    </source>
</evidence>
<dbReference type="Proteomes" id="UP001281761">
    <property type="component" value="Unassembled WGS sequence"/>
</dbReference>
<accession>A0ABQ9WYZ7</accession>
<name>A0ABQ9WYZ7_9EUKA</name>
<organism evidence="2 3">
    <name type="scientific">Blattamonas nauphoetae</name>
    <dbReference type="NCBI Taxonomy" id="2049346"/>
    <lineage>
        <taxon>Eukaryota</taxon>
        <taxon>Metamonada</taxon>
        <taxon>Preaxostyla</taxon>
        <taxon>Oxymonadida</taxon>
        <taxon>Blattamonas</taxon>
    </lineage>
</organism>
<protein>
    <submittedName>
        <fullName evidence="2">Uncharacterized protein</fullName>
    </submittedName>
</protein>
<evidence type="ECO:0000256" key="1">
    <source>
        <dbReference type="SAM" id="MobiDB-lite"/>
    </source>
</evidence>
<sequence length="463" mass="51177">MVSFNPRFRSCFLLNHDRDDSAAHDIHLSTITVDDLSSDILLQSSLSNSPHVVDETFSVFNNLDNRNQTTSSPSSFTTNDIHVILSTKQTDPMITIGSTSSFLVDFRTEFGNGALIKAVCIDNKNSGYLQRSPCFIRLLLDARRDKEEGCSRFGGISLDGRSWDVDGVFCHIEVEAYSQLSRNPPANDGNHFVTRGKKFVPELDLITDFLGYFQEELGTDLAQPHRPAQQPCKCRRTDDRPDIRDKSETPIGQDDESLSALFTNTFPTVFSVVAVIAARNSISYCERIILTAFKSVVAEQITILALGLSHSLNYEMPNLGTRIMSTTGPREDFRHLGSNPVAIQVLLAELVCPSALWSCRTPISERLSCWACCWASLTKDSSLLKDDVTIVPPKLVDTQNGATTRGESLLHCLVKTNGAVGVSSDGEDSEMGGSFDLGQHGLNLSFHHYFIISNTITFHISHF</sequence>
<feature type="compositionally biased region" description="Basic and acidic residues" evidence="1">
    <location>
        <begin position="235"/>
        <end position="248"/>
    </location>
</feature>
<keyword evidence="3" id="KW-1185">Reference proteome</keyword>
<proteinExistence type="predicted"/>
<comment type="caution">
    <text evidence="2">The sequence shown here is derived from an EMBL/GenBank/DDBJ whole genome shotgun (WGS) entry which is preliminary data.</text>
</comment>
<dbReference type="EMBL" id="JARBJD010000287">
    <property type="protein sequence ID" value="KAK2944729.1"/>
    <property type="molecule type" value="Genomic_DNA"/>
</dbReference>
<feature type="region of interest" description="Disordered" evidence="1">
    <location>
        <begin position="223"/>
        <end position="252"/>
    </location>
</feature>
<evidence type="ECO:0000313" key="2">
    <source>
        <dbReference type="EMBL" id="KAK2944729.1"/>
    </source>
</evidence>
<reference evidence="2 3" key="1">
    <citation type="journal article" date="2022" name="bioRxiv">
        <title>Genomics of Preaxostyla Flagellates Illuminates Evolutionary Transitions and the Path Towards Mitochondrial Loss.</title>
        <authorList>
            <person name="Novak L.V.F."/>
            <person name="Treitli S.C."/>
            <person name="Pyrih J."/>
            <person name="Halakuc P."/>
            <person name="Pipaliya S.V."/>
            <person name="Vacek V."/>
            <person name="Brzon O."/>
            <person name="Soukal P."/>
            <person name="Eme L."/>
            <person name="Dacks J.B."/>
            <person name="Karnkowska A."/>
            <person name="Elias M."/>
            <person name="Hampl V."/>
        </authorList>
    </citation>
    <scope>NUCLEOTIDE SEQUENCE [LARGE SCALE GENOMIC DNA]</scope>
    <source>
        <strain evidence="2">NAU3</strain>
        <tissue evidence="2">Gut</tissue>
    </source>
</reference>